<reference evidence="2" key="1">
    <citation type="submission" date="2021-02" db="EMBL/GenBank/DDBJ databases">
        <authorList>
            <person name="Nowell W R."/>
        </authorList>
    </citation>
    <scope>NUCLEOTIDE SEQUENCE</scope>
</reference>
<organism evidence="2 3">
    <name type="scientific">Rotaria socialis</name>
    <dbReference type="NCBI Taxonomy" id="392032"/>
    <lineage>
        <taxon>Eukaryota</taxon>
        <taxon>Metazoa</taxon>
        <taxon>Spiralia</taxon>
        <taxon>Gnathifera</taxon>
        <taxon>Rotifera</taxon>
        <taxon>Eurotatoria</taxon>
        <taxon>Bdelloidea</taxon>
        <taxon>Philodinida</taxon>
        <taxon>Philodinidae</taxon>
        <taxon>Rotaria</taxon>
    </lineage>
</organism>
<comment type="caution">
    <text evidence="2">The sequence shown here is derived from an EMBL/GenBank/DDBJ whole genome shotgun (WGS) entry which is preliminary data.</text>
</comment>
<protein>
    <submittedName>
        <fullName evidence="2">Uncharacterized protein</fullName>
    </submittedName>
</protein>
<evidence type="ECO:0000313" key="1">
    <source>
        <dbReference type="EMBL" id="CAF3408817.1"/>
    </source>
</evidence>
<evidence type="ECO:0000313" key="2">
    <source>
        <dbReference type="EMBL" id="CAF4552233.1"/>
    </source>
</evidence>
<dbReference type="AlphaFoldDB" id="A0A820YMB1"/>
<evidence type="ECO:0000313" key="3">
    <source>
        <dbReference type="Proteomes" id="UP000663848"/>
    </source>
</evidence>
<accession>A0A820YMB1</accession>
<gene>
    <name evidence="1" type="ORF">GRG538_LOCUS10704</name>
    <name evidence="2" type="ORF">QYT958_LOCUS8388</name>
</gene>
<proteinExistence type="predicted"/>
<sequence>MARSYTTKKDIPDVGMDKYNLPTGYLARTGANPCRASSDRIFLVQRISKCSVDILIGAMILEPLSHKTWFAMSRKTIDAFKAYQRSGAR</sequence>
<name>A0A820YMB1_9BILA</name>
<dbReference type="Proteomes" id="UP000663872">
    <property type="component" value="Unassembled WGS sequence"/>
</dbReference>
<dbReference type="Proteomes" id="UP000663848">
    <property type="component" value="Unassembled WGS sequence"/>
</dbReference>
<dbReference type="EMBL" id="CAJNYT010001408">
    <property type="protein sequence ID" value="CAF3408817.1"/>
    <property type="molecule type" value="Genomic_DNA"/>
</dbReference>
<dbReference type="EMBL" id="CAJOBR010000840">
    <property type="protein sequence ID" value="CAF4552233.1"/>
    <property type="molecule type" value="Genomic_DNA"/>
</dbReference>